<evidence type="ECO:0000256" key="1">
    <source>
        <dbReference type="SAM" id="MobiDB-lite"/>
    </source>
</evidence>
<protein>
    <submittedName>
        <fullName evidence="3">Uncharacterized protein</fullName>
    </submittedName>
</protein>
<keyword evidence="2" id="KW-1133">Transmembrane helix</keyword>
<sequence length="182" mass="18836">MDFIADIVLALGALGAGFYCFVLARRLARFTDLEGGVGGAVAVLSAQVDDLSKTLDAARSAAGTSQASLMQLTERAEEVAQRLELLVAAMHDLPDPAATDGRTSRDRPGEGSAEPVPAFTSRSAARPAAHATPDGSSAYRSAPHDGAHRKAASIDANAAGRARSPETDPAEPVFARRARADI</sequence>
<evidence type="ECO:0000313" key="4">
    <source>
        <dbReference type="Proteomes" id="UP000193570"/>
    </source>
</evidence>
<dbReference type="EMBL" id="FWFK01000005">
    <property type="protein sequence ID" value="SLN57917.1"/>
    <property type="molecule type" value="Genomic_DNA"/>
</dbReference>
<name>A0A1X6ZPQ8_9RHOB</name>
<keyword evidence="2" id="KW-0812">Transmembrane</keyword>
<dbReference type="RefSeq" id="WP_370738475.1">
    <property type="nucleotide sequence ID" value="NZ_FWFK01000005.1"/>
</dbReference>
<proteinExistence type="predicted"/>
<keyword evidence="4" id="KW-1185">Reference proteome</keyword>
<dbReference type="AlphaFoldDB" id="A0A1X6ZPQ8"/>
<organism evidence="3 4">
    <name type="scientific">Roseivivax jejudonensis</name>
    <dbReference type="NCBI Taxonomy" id="1529041"/>
    <lineage>
        <taxon>Bacteria</taxon>
        <taxon>Pseudomonadati</taxon>
        <taxon>Pseudomonadota</taxon>
        <taxon>Alphaproteobacteria</taxon>
        <taxon>Rhodobacterales</taxon>
        <taxon>Roseobacteraceae</taxon>
        <taxon>Roseivivax</taxon>
    </lineage>
</organism>
<reference evidence="3 4" key="1">
    <citation type="submission" date="2017-03" db="EMBL/GenBank/DDBJ databases">
        <authorList>
            <person name="Afonso C.L."/>
            <person name="Miller P.J."/>
            <person name="Scott M.A."/>
            <person name="Spackman E."/>
            <person name="Goraichik I."/>
            <person name="Dimitrov K.M."/>
            <person name="Suarez D.L."/>
            <person name="Swayne D.E."/>
        </authorList>
    </citation>
    <scope>NUCLEOTIDE SEQUENCE [LARGE SCALE GENOMIC DNA]</scope>
    <source>
        <strain evidence="3 4">CECT 8625</strain>
    </source>
</reference>
<gene>
    <name evidence="3" type="ORF">ROJ8625_02906</name>
</gene>
<keyword evidence="2" id="KW-0472">Membrane</keyword>
<evidence type="ECO:0000313" key="3">
    <source>
        <dbReference type="EMBL" id="SLN57917.1"/>
    </source>
</evidence>
<dbReference type="Proteomes" id="UP000193570">
    <property type="component" value="Unassembled WGS sequence"/>
</dbReference>
<feature type="transmembrane region" description="Helical" evidence="2">
    <location>
        <begin position="6"/>
        <end position="24"/>
    </location>
</feature>
<evidence type="ECO:0000256" key="2">
    <source>
        <dbReference type="SAM" id="Phobius"/>
    </source>
</evidence>
<accession>A0A1X6ZPQ8</accession>
<feature type="region of interest" description="Disordered" evidence="1">
    <location>
        <begin position="94"/>
        <end position="182"/>
    </location>
</feature>